<evidence type="ECO:0000256" key="8">
    <source>
        <dbReference type="RuleBase" id="RU363032"/>
    </source>
</evidence>
<dbReference type="GO" id="GO:0042597">
    <property type="term" value="C:periplasmic space"/>
    <property type="evidence" value="ECO:0007669"/>
    <property type="project" value="InterPro"/>
</dbReference>
<evidence type="ECO:0000256" key="2">
    <source>
        <dbReference type="ARBA" id="ARBA00007069"/>
    </source>
</evidence>
<evidence type="ECO:0000256" key="5">
    <source>
        <dbReference type="ARBA" id="ARBA00022692"/>
    </source>
</evidence>
<dbReference type="Pfam" id="PF00528">
    <property type="entry name" value="BPD_transp_1"/>
    <property type="match status" value="1"/>
</dbReference>
<feature type="transmembrane region" description="Helical" evidence="8">
    <location>
        <begin position="103"/>
        <end position="121"/>
    </location>
</feature>
<dbReference type="PANTHER" id="PTHR43848">
    <property type="entry name" value="PUTRESCINE TRANSPORT SYSTEM PERMEASE PROTEIN POTI"/>
    <property type="match status" value="1"/>
</dbReference>
<dbReference type="HOGENOM" id="CLU_328143_0_0_14"/>
<dbReference type="KEGG" id="ssyr:SSYRP_v1c01310"/>
<dbReference type="eggNOG" id="COG0687">
    <property type="taxonomic scope" value="Bacteria"/>
</dbReference>
<dbReference type="OrthoDB" id="9782004at2"/>
<dbReference type="SUPFAM" id="SSF161098">
    <property type="entry name" value="MetI-like"/>
    <property type="match status" value="1"/>
</dbReference>
<name>R4U2X1_9MOLU</name>
<dbReference type="InterPro" id="IPR051789">
    <property type="entry name" value="Bact_Polyamine_Transport"/>
</dbReference>
<evidence type="ECO:0000259" key="9">
    <source>
        <dbReference type="PROSITE" id="PS50928"/>
    </source>
</evidence>
<feature type="domain" description="ABC transmembrane type-1" evidence="9">
    <location>
        <begin position="59"/>
        <end position="244"/>
    </location>
</feature>
<keyword evidence="11" id="KW-1185">Reference proteome</keyword>
<dbReference type="eggNOG" id="COG1177">
    <property type="taxonomic scope" value="Bacteria"/>
</dbReference>
<dbReference type="Gene3D" id="1.10.3720.10">
    <property type="entry name" value="MetI-like"/>
    <property type="match status" value="1"/>
</dbReference>
<reference evidence="10 11" key="1">
    <citation type="journal article" date="2013" name="Genome Biol. Evol.">
        <title>Complete genomes of two dipteran-associated spiroplasmas provided insights into the origin, dynamics, and impacts of viral invasion in spiroplasma.</title>
        <authorList>
            <person name="Ku C."/>
            <person name="Lo W.S."/>
            <person name="Chen L.L."/>
            <person name="Kuo C.H."/>
        </authorList>
    </citation>
    <scope>NUCLEOTIDE SEQUENCE [LARGE SCALE GENOMIC DNA]</scope>
    <source>
        <strain evidence="10">EA-1</strain>
    </source>
</reference>
<comment type="subcellular location">
    <subcellularLocation>
        <location evidence="1 8">Cell membrane</location>
        <topology evidence="1 8">Multi-pass membrane protein</topology>
    </subcellularLocation>
</comment>
<keyword evidence="7 8" id="KW-0472">Membrane</keyword>
<dbReference type="InterPro" id="IPR001188">
    <property type="entry name" value="Sperm_putr-bd"/>
</dbReference>
<feature type="transmembrane region" description="Helical" evidence="8">
    <location>
        <begin position="183"/>
        <end position="205"/>
    </location>
</feature>
<comment type="similarity">
    <text evidence="2">Belongs to the binding-protein-dependent transport system permease family. CysTW subfamily.</text>
</comment>
<keyword evidence="4" id="KW-1003">Cell membrane</keyword>
<feature type="transmembrane region" description="Helical" evidence="8">
    <location>
        <begin position="127"/>
        <end position="147"/>
    </location>
</feature>
<dbReference type="GO" id="GO:0015846">
    <property type="term" value="P:polyamine transport"/>
    <property type="evidence" value="ECO:0007669"/>
    <property type="project" value="InterPro"/>
</dbReference>
<keyword evidence="3 8" id="KW-0813">Transport</keyword>
<proteinExistence type="inferred from homology"/>
<keyword evidence="5 8" id="KW-0812">Transmembrane</keyword>
<dbReference type="GO" id="GO:0005886">
    <property type="term" value="C:plasma membrane"/>
    <property type="evidence" value="ECO:0007669"/>
    <property type="project" value="UniProtKB-SubCell"/>
</dbReference>
<dbReference type="PANTHER" id="PTHR43848:SF2">
    <property type="entry name" value="PUTRESCINE TRANSPORT SYSTEM PERMEASE PROTEIN POTI"/>
    <property type="match status" value="1"/>
</dbReference>
<evidence type="ECO:0000313" key="10">
    <source>
        <dbReference type="EMBL" id="AGM25727.1"/>
    </source>
</evidence>
<dbReference type="SUPFAM" id="SSF53850">
    <property type="entry name" value="Periplasmic binding protein-like II"/>
    <property type="match status" value="1"/>
</dbReference>
<keyword evidence="6 8" id="KW-1133">Transmembrane helix</keyword>
<evidence type="ECO:0000313" key="11">
    <source>
        <dbReference type="Proteomes" id="UP000013963"/>
    </source>
</evidence>
<dbReference type="Proteomes" id="UP000013963">
    <property type="component" value="Chromosome"/>
</dbReference>
<dbReference type="GO" id="GO:0055085">
    <property type="term" value="P:transmembrane transport"/>
    <property type="evidence" value="ECO:0007669"/>
    <property type="project" value="InterPro"/>
</dbReference>
<feature type="transmembrane region" description="Helical" evidence="8">
    <location>
        <begin position="12"/>
        <end position="29"/>
    </location>
</feature>
<gene>
    <name evidence="10" type="primary">potC</name>
    <name evidence="10" type="ORF">SSYRP_v1c01310</name>
</gene>
<dbReference type="InterPro" id="IPR000515">
    <property type="entry name" value="MetI-like"/>
</dbReference>
<dbReference type="AlphaFoldDB" id="R4U2X1"/>
<evidence type="ECO:0000256" key="4">
    <source>
        <dbReference type="ARBA" id="ARBA00022475"/>
    </source>
</evidence>
<dbReference type="PATRIC" id="fig|1276229.3.peg.131"/>
<sequence length="876" mass="99503">MKNFLKSSYMGIVMLFIYVPIMILILFSFNSGESMSIFNGFSDRWYKELAHQQAFLQSIIVSVFVAVIATIISTIIGTFAALGLSKARKVTQKMTLSITNIPLINADIITAVALMMLFIAMGANFGLLTLVLAHISFDIPFVIMTVLPRLRKIDPKLIEASLDLGAKPSQTLRKVILPVLKPAIIAAAAIAFAMSFDDFIISYFTGGADVNVATFIYTMKRIKPFINAFGTICIAIIGFVIIGWNGWNLYKIQHEKFRKEMLKGTYKDKDIMRYEIKLARWYHCLNRNTFKTEKQKEALRWKIIRWENKYERAVLWVKNKRESFIERQQQKENISKISRKNFRWLAKSWKPLSLTLVTVGSIGLLTGVYIVNNTYDLIVANWGGYITPELLTNFQKEYNVKVKYTVYDSNETLDNKLYTTRYDVMVPSDYMVAKFAETNKIKPIDYVKLNAVNKDFNIIKPNSSFNGDMTGYQIGNKLFNDKNIDIDVVKTANPEFYQQCVENPNPEVAYCLNKNNVASLNNGLLSILNKNTVSVLDDANNTNNNTIANYSIPYFWGDVSLLIRPTDSNIQFLQSIFDELNQKLPSTVTGKYGITKQPWVDGRSQYVLNTVKYDEVETNGLSWDVLWKAAQNKKKVLLNNDYRNIFMLANQKNYFSPIPTTKAQADQDFRDLETLLKYNNVALMNDELINAVGDGEFDFAFMYNGDGIYADQLFAASGKEASNNKIMIVHPNATSTGKANQIEGTNIWSDNMVLSNSVGNEELAYKFMNYIVQNSNVLSEELGYTSPYQQTMDFETNYGYYQDDVDPDSGEMVNYQENYVPVGKLCTDEKISAGVCTIDQKGQYVSKPGLADGPFTVTKLDEYLVDRYNVLIAGKN</sequence>
<dbReference type="RefSeq" id="WP_016340387.1">
    <property type="nucleotide sequence ID" value="NC_021284.1"/>
</dbReference>
<dbReference type="GO" id="GO:0019808">
    <property type="term" value="F:polyamine binding"/>
    <property type="evidence" value="ECO:0007669"/>
    <property type="project" value="InterPro"/>
</dbReference>
<feature type="transmembrane region" description="Helical" evidence="8">
    <location>
        <begin position="54"/>
        <end position="82"/>
    </location>
</feature>
<dbReference type="CDD" id="cd06261">
    <property type="entry name" value="TM_PBP2"/>
    <property type="match status" value="1"/>
</dbReference>
<accession>R4U2X1</accession>
<evidence type="ECO:0000256" key="7">
    <source>
        <dbReference type="ARBA" id="ARBA00023136"/>
    </source>
</evidence>
<dbReference type="PROSITE" id="PS50928">
    <property type="entry name" value="ABC_TM1"/>
    <property type="match status" value="1"/>
</dbReference>
<dbReference type="InterPro" id="IPR035906">
    <property type="entry name" value="MetI-like_sf"/>
</dbReference>
<protein>
    <submittedName>
        <fullName evidence="10">Spermidine/putrescine ABC transporter permease</fullName>
    </submittedName>
</protein>
<dbReference type="EMBL" id="CP005078">
    <property type="protein sequence ID" value="AGM25727.1"/>
    <property type="molecule type" value="Genomic_DNA"/>
</dbReference>
<dbReference type="STRING" id="1276229.SSYRP_v1c01310"/>
<evidence type="ECO:0000256" key="3">
    <source>
        <dbReference type="ARBA" id="ARBA00022448"/>
    </source>
</evidence>
<organism evidence="10 11">
    <name type="scientific">Spiroplasma syrphidicola EA-1</name>
    <dbReference type="NCBI Taxonomy" id="1276229"/>
    <lineage>
        <taxon>Bacteria</taxon>
        <taxon>Bacillati</taxon>
        <taxon>Mycoplasmatota</taxon>
        <taxon>Mollicutes</taxon>
        <taxon>Entomoplasmatales</taxon>
        <taxon>Spiroplasmataceae</taxon>
        <taxon>Spiroplasma</taxon>
    </lineage>
</organism>
<feature type="transmembrane region" description="Helical" evidence="8">
    <location>
        <begin position="225"/>
        <end position="250"/>
    </location>
</feature>
<dbReference type="Gene3D" id="3.40.190.10">
    <property type="entry name" value="Periplasmic binding protein-like II"/>
    <property type="match status" value="2"/>
</dbReference>
<evidence type="ECO:0000256" key="1">
    <source>
        <dbReference type="ARBA" id="ARBA00004651"/>
    </source>
</evidence>
<evidence type="ECO:0000256" key="6">
    <source>
        <dbReference type="ARBA" id="ARBA00022989"/>
    </source>
</evidence>
<dbReference type="PRINTS" id="PR00909">
    <property type="entry name" value="SPERMDNBNDNG"/>
</dbReference>
<dbReference type="Pfam" id="PF02030">
    <property type="entry name" value="Lipoprotein_8"/>
    <property type="match status" value="1"/>
</dbReference>